<organism evidence="2 3">
    <name type="scientific">Sphagnum jensenii</name>
    <dbReference type="NCBI Taxonomy" id="128206"/>
    <lineage>
        <taxon>Eukaryota</taxon>
        <taxon>Viridiplantae</taxon>
        <taxon>Streptophyta</taxon>
        <taxon>Embryophyta</taxon>
        <taxon>Bryophyta</taxon>
        <taxon>Sphagnophytina</taxon>
        <taxon>Sphagnopsida</taxon>
        <taxon>Sphagnales</taxon>
        <taxon>Sphagnaceae</taxon>
        <taxon>Sphagnum</taxon>
    </lineage>
</organism>
<evidence type="ECO:0000313" key="3">
    <source>
        <dbReference type="Proteomes" id="UP001497522"/>
    </source>
</evidence>
<evidence type="ECO:0000313" key="2">
    <source>
        <dbReference type="EMBL" id="CAK9856545.1"/>
    </source>
</evidence>
<reference evidence="2" key="1">
    <citation type="submission" date="2024-03" db="EMBL/GenBank/DDBJ databases">
        <authorList>
            <consortium name="ELIXIR-Norway"/>
            <consortium name="Elixir Norway"/>
        </authorList>
    </citation>
    <scope>NUCLEOTIDE SEQUENCE</scope>
</reference>
<proteinExistence type="predicted"/>
<comment type="caution">
    <text evidence="2">The sequence shown here is derived from an EMBL/GenBank/DDBJ whole genome shotgun (WGS) entry which is preliminary data.</text>
</comment>
<evidence type="ECO:0000256" key="1">
    <source>
        <dbReference type="SAM" id="MobiDB-lite"/>
    </source>
</evidence>
<accession>A0ABP1A0K2</accession>
<name>A0ABP1A0K2_9BRYO</name>
<protein>
    <submittedName>
        <fullName evidence="2">Uncharacterized protein</fullName>
    </submittedName>
</protein>
<gene>
    <name evidence="2" type="ORF">CSSPJE1EN2_LOCUS26477</name>
</gene>
<dbReference type="Proteomes" id="UP001497522">
    <property type="component" value="Unassembled WGS sequence"/>
</dbReference>
<feature type="region of interest" description="Disordered" evidence="1">
    <location>
        <begin position="92"/>
        <end position="133"/>
    </location>
</feature>
<sequence>MMSGLQEAVRIVDILENRGDTIGEAEALAAAQRQSGSERNEVRDMVTRLAAGELSNVLRGDTVLGEGEQGPLGRADLVKDMKAGLLVCNRVTDRPGSSMNEEEEGEVVSVCERGTDRSSSSIHHPRTKDGLPV</sequence>
<keyword evidence="3" id="KW-1185">Reference proteome</keyword>
<dbReference type="EMBL" id="CAXHBF010000544">
    <property type="protein sequence ID" value="CAK9856545.1"/>
    <property type="molecule type" value="Genomic_DNA"/>
</dbReference>